<organism evidence="2 3">
    <name type="scientific">Discostella pseudostelligera</name>
    <dbReference type="NCBI Taxonomy" id="259834"/>
    <lineage>
        <taxon>Eukaryota</taxon>
        <taxon>Sar</taxon>
        <taxon>Stramenopiles</taxon>
        <taxon>Ochrophyta</taxon>
        <taxon>Bacillariophyta</taxon>
        <taxon>Coscinodiscophyceae</taxon>
        <taxon>Thalassiosirophycidae</taxon>
        <taxon>Stephanodiscales</taxon>
        <taxon>Stephanodiscaceae</taxon>
        <taxon>Discostella</taxon>
    </lineage>
</organism>
<protein>
    <submittedName>
        <fullName evidence="2">Uncharacterized protein</fullName>
    </submittedName>
</protein>
<dbReference type="Gene3D" id="3.40.30.10">
    <property type="entry name" value="Glutaredoxin"/>
    <property type="match status" value="1"/>
</dbReference>
<dbReference type="AlphaFoldDB" id="A0ABD3M886"/>
<feature type="region of interest" description="Disordered" evidence="1">
    <location>
        <begin position="158"/>
        <end position="183"/>
    </location>
</feature>
<name>A0ABD3M886_9STRA</name>
<proteinExistence type="predicted"/>
<accession>A0ABD3M886</accession>
<gene>
    <name evidence="2" type="ORF">ACHAWU_003022</name>
</gene>
<evidence type="ECO:0000313" key="3">
    <source>
        <dbReference type="Proteomes" id="UP001530293"/>
    </source>
</evidence>
<keyword evidence="3" id="KW-1185">Reference proteome</keyword>
<evidence type="ECO:0000313" key="2">
    <source>
        <dbReference type="EMBL" id="KAL3758951.1"/>
    </source>
</evidence>
<evidence type="ECO:0000256" key="1">
    <source>
        <dbReference type="SAM" id="MobiDB-lite"/>
    </source>
</evidence>
<sequence length="435" mass="48647">MTSAAKQMFEGVGAPVKVSNNDDDGYIMDPTLDSCCQREVRLMLKIKMMADHDHVSCVMSLVWSLGIIESNRKRNAVETALRAHDRVAKAENQRLYQHNNNHALLFGSAGGYNSFNLLTNLSFGSGCRCCYDPNADGGEYDSLASAKREREINSVTGLIGDEIDEENDDGGKNDDGSSNESDTDDEFDYLLECDIPTNNHDDAGGDFHGTYNDLQSQRRADLQNMAHHNEVARYHGYGVHRQMHPRRIFAAVGYGSENVRDKICPPGSVVHLYDAFSPLSVSLDICLENMATRYGGTKFVRGLGITSILYAEGGDNEWKRGDLPMLLAIKNGRVVAWSSGLRDFHRERGEVEDALVEQWLEHAGVLHTHPPPLDTLCRIRPEEDMLLANMRNLNRLGRGRMNRNAEEIDTEEERYDCGVSGCDKSFYHEHVGVKN</sequence>
<reference evidence="2 3" key="1">
    <citation type="submission" date="2024-10" db="EMBL/GenBank/DDBJ databases">
        <title>Updated reference genomes for cyclostephanoid diatoms.</title>
        <authorList>
            <person name="Roberts W.R."/>
            <person name="Alverson A.J."/>
        </authorList>
    </citation>
    <scope>NUCLEOTIDE SEQUENCE [LARGE SCALE GENOMIC DNA]</scope>
    <source>
        <strain evidence="2 3">AJA232-27</strain>
    </source>
</reference>
<dbReference type="EMBL" id="JALLBG020000215">
    <property type="protein sequence ID" value="KAL3758951.1"/>
    <property type="molecule type" value="Genomic_DNA"/>
</dbReference>
<comment type="caution">
    <text evidence="2">The sequence shown here is derived from an EMBL/GenBank/DDBJ whole genome shotgun (WGS) entry which is preliminary data.</text>
</comment>
<dbReference type="Proteomes" id="UP001530293">
    <property type="component" value="Unassembled WGS sequence"/>
</dbReference>